<dbReference type="InterPro" id="IPR014710">
    <property type="entry name" value="RmlC-like_jellyroll"/>
</dbReference>
<accession>A0A3S1D4K9</accession>
<dbReference type="InterPro" id="IPR000595">
    <property type="entry name" value="cNMP-bd_dom"/>
</dbReference>
<dbReference type="PROSITE" id="PS50042">
    <property type="entry name" value="CNMP_BINDING_3"/>
    <property type="match status" value="1"/>
</dbReference>
<gene>
    <name evidence="1" type="ORF">ECE50_002930</name>
</gene>
<proteinExistence type="predicted"/>
<dbReference type="OrthoDB" id="948610at2"/>
<comment type="caution">
    <text evidence="1">The sequence shown here is derived from an EMBL/GenBank/DDBJ whole genome shotgun (WGS) entry which is preliminary data.</text>
</comment>
<dbReference type="Proteomes" id="UP000281028">
    <property type="component" value="Unassembled WGS sequence"/>
</dbReference>
<protein>
    <submittedName>
        <fullName evidence="1">Crp/Fnr family transcriptional regulator</fullName>
    </submittedName>
</protein>
<dbReference type="Gene3D" id="2.60.120.10">
    <property type="entry name" value="Jelly Rolls"/>
    <property type="match status" value="1"/>
</dbReference>
<dbReference type="InterPro" id="IPR018490">
    <property type="entry name" value="cNMP-bd_dom_sf"/>
</dbReference>
<dbReference type="AlphaFoldDB" id="A0A3S1D4K9"/>
<evidence type="ECO:0000313" key="2">
    <source>
        <dbReference type="Proteomes" id="UP000281028"/>
    </source>
</evidence>
<keyword evidence="2" id="KW-1185">Reference proteome</keyword>
<dbReference type="EMBL" id="RIAR02000001">
    <property type="protein sequence ID" value="NSL85769.1"/>
    <property type="molecule type" value="Genomic_DNA"/>
</dbReference>
<name>A0A3S1D4K9_9BACT</name>
<dbReference type="CDD" id="cd00038">
    <property type="entry name" value="CAP_ED"/>
    <property type="match status" value="1"/>
</dbReference>
<dbReference type="Pfam" id="PF00027">
    <property type="entry name" value="cNMP_binding"/>
    <property type="match status" value="1"/>
</dbReference>
<sequence>MEKVPGLLISHIATVAPLPAPALELFTGAAQVAAVKKGTVLLAEGSRCRHIWYIENGACRTFHTKAGKEINTSFYFENTFFTNLASLRAQQPSVYTIQTYEDSILWRWQEDDLYRIYQQSPDIVAFGKLWLEKMLIEQETHNDWLKVNTPEERYQSVLTDRPTLLQRVSLTQLSSYIGISRETLSRIRKRTS</sequence>
<evidence type="ECO:0000313" key="1">
    <source>
        <dbReference type="EMBL" id="NSL85769.1"/>
    </source>
</evidence>
<dbReference type="SUPFAM" id="SSF51206">
    <property type="entry name" value="cAMP-binding domain-like"/>
    <property type="match status" value="1"/>
</dbReference>
<reference evidence="1" key="1">
    <citation type="submission" date="2020-05" db="EMBL/GenBank/DDBJ databases">
        <title>Chitinophaga laudate sp. nov., isolated from a tropical peat swamp.</title>
        <authorList>
            <person name="Goh C.B.S."/>
            <person name="Lee M.S."/>
            <person name="Parimannan S."/>
            <person name="Pasbakhsh P."/>
            <person name="Yule C.M."/>
            <person name="Rajandas H."/>
            <person name="Loke S."/>
            <person name="Croft L."/>
            <person name="Tan J.B.L."/>
        </authorList>
    </citation>
    <scope>NUCLEOTIDE SEQUENCE</scope>
    <source>
        <strain evidence="1">Mgbs1</strain>
    </source>
</reference>
<dbReference type="RefSeq" id="WP_127035558.1">
    <property type="nucleotide sequence ID" value="NZ_JAABOK010000008.1"/>
</dbReference>
<organism evidence="1 2">
    <name type="scientific">Chitinophaga solisilvae</name>
    <dbReference type="NCBI Taxonomy" id="1233460"/>
    <lineage>
        <taxon>Bacteria</taxon>
        <taxon>Pseudomonadati</taxon>
        <taxon>Bacteroidota</taxon>
        <taxon>Chitinophagia</taxon>
        <taxon>Chitinophagales</taxon>
        <taxon>Chitinophagaceae</taxon>
        <taxon>Chitinophaga</taxon>
    </lineage>
</organism>